<comment type="caution">
    <text evidence="1">The sequence shown here is derived from an EMBL/GenBank/DDBJ whole genome shotgun (WGS) entry which is preliminary data.</text>
</comment>
<dbReference type="AlphaFoldDB" id="A0A9P4U745"/>
<evidence type="ECO:0000313" key="2">
    <source>
        <dbReference type="Proteomes" id="UP000799764"/>
    </source>
</evidence>
<dbReference type="Proteomes" id="UP000799764">
    <property type="component" value="Unassembled WGS sequence"/>
</dbReference>
<organism evidence="1 2">
    <name type="scientific">Karstenula rhodostoma CBS 690.94</name>
    <dbReference type="NCBI Taxonomy" id="1392251"/>
    <lineage>
        <taxon>Eukaryota</taxon>
        <taxon>Fungi</taxon>
        <taxon>Dikarya</taxon>
        <taxon>Ascomycota</taxon>
        <taxon>Pezizomycotina</taxon>
        <taxon>Dothideomycetes</taxon>
        <taxon>Pleosporomycetidae</taxon>
        <taxon>Pleosporales</taxon>
        <taxon>Massarineae</taxon>
        <taxon>Didymosphaeriaceae</taxon>
        <taxon>Karstenula</taxon>
    </lineage>
</organism>
<protein>
    <submittedName>
        <fullName evidence="1">Uncharacterized protein</fullName>
    </submittedName>
</protein>
<dbReference type="EMBL" id="MU001507">
    <property type="protein sequence ID" value="KAF2440779.1"/>
    <property type="molecule type" value="Genomic_DNA"/>
</dbReference>
<reference evidence="1" key="1">
    <citation type="journal article" date="2020" name="Stud. Mycol.">
        <title>101 Dothideomycetes genomes: a test case for predicting lifestyles and emergence of pathogens.</title>
        <authorList>
            <person name="Haridas S."/>
            <person name="Albert R."/>
            <person name="Binder M."/>
            <person name="Bloem J."/>
            <person name="Labutti K."/>
            <person name="Salamov A."/>
            <person name="Andreopoulos B."/>
            <person name="Baker S."/>
            <person name="Barry K."/>
            <person name="Bills G."/>
            <person name="Bluhm B."/>
            <person name="Cannon C."/>
            <person name="Castanera R."/>
            <person name="Culley D."/>
            <person name="Daum C."/>
            <person name="Ezra D."/>
            <person name="Gonzalez J."/>
            <person name="Henrissat B."/>
            <person name="Kuo A."/>
            <person name="Liang C."/>
            <person name="Lipzen A."/>
            <person name="Lutzoni F."/>
            <person name="Magnuson J."/>
            <person name="Mondo S."/>
            <person name="Nolan M."/>
            <person name="Ohm R."/>
            <person name="Pangilinan J."/>
            <person name="Park H.-J."/>
            <person name="Ramirez L."/>
            <person name="Alfaro M."/>
            <person name="Sun H."/>
            <person name="Tritt A."/>
            <person name="Yoshinaga Y."/>
            <person name="Zwiers L.-H."/>
            <person name="Turgeon B."/>
            <person name="Goodwin S."/>
            <person name="Spatafora J."/>
            <person name="Crous P."/>
            <person name="Grigoriev I."/>
        </authorList>
    </citation>
    <scope>NUCLEOTIDE SEQUENCE</scope>
    <source>
        <strain evidence="1">CBS 690.94</strain>
    </source>
</reference>
<evidence type="ECO:0000313" key="1">
    <source>
        <dbReference type="EMBL" id="KAF2440779.1"/>
    </source>
</evidence>
<name>A0A9P4U745_9PLEO</name>
<sequence length="94" mass="9747">MLQNHKVTHLLFAAACCKPLPNPVLLIEDCIICSCPCQNRRQSALASSASCCVGPSLTAVEAPASLLAPVAWTLNAISNATPSTRLSSAMATPI</sequence>
<keyword evidence="2" id="KW-1185">Reference proteome</keyword>
<accession>A0A9P4U745</accession>
<proteinExistence type="predicted"/>
<gene>
    <name evidence="1" type="ORF">P171DRAFT_108464</name>
</gene>